<gene>
    <name evidence="4" type="ORF">P7079_01570</name>
</gene>
<evidence type="ECO:0000256" key="2">
    <source>
        <dbReference type="ARBA" id="ARBA00022840"/>
    </source>
</evidence>
<evidence type="ECO:0000259" key="3">
    <source>
        <dbReference type="PROSITE" id="PS51206"/>
    </source>
</evidence>
<dbReference type="InterPro" id="IPR014015">
    <property type="entry name" value="Helicase_SF3_DNA-vir"/>
</dbReference>
<dbReference type="InterPro" id="IPR045455">
    <property type="entry name" value="NrS-1_pol-like_helicase"/>
</dbReference>
<dbReference type="InterPro" id="IPR027417">
    <property type="entry name" value="P-loop_NTPase"/>
</dbReference>
<evidence type="ECO:0000256" key="1">
    <source>
        <dbReference type="ARBA" id="ARBA00022741"/>
    </source>
</evidence>
<dbReference type="EMBL" id="CP121208">
    <property type="protein sequence ID" value="WFM83696.1"/>
    <property type="molecule type" value="Genomic_DNA"/>
</dbReference>
<dbReference type="NCBIfam" id="TIGR01613">
    <property type="entry name" value="primase_Cterm"/>
    <property type="match status" value="1"/>
</dbReference>
<dbReference type="Gene3D" id="3.40.50.300">
    <property type="entry name" value="P-loop containing nucleotide triphosphate hydrolases"/>
    <property type="match status" value="1"/>
</dbReference>
<evidence type="ECO:0000313" key="5">
    <source>
        <dbReference type="Proteomes" id="UP001215216"/>
    </source>
</evidence>
<dbReference type="InterPro" id="IPR014818">
    <property type="entry name" value="Phage/plasmid_primase_P4_C"/>
</dbReference>
<reference evidence="4 5" key="1">
    <citation type="submission" date="2023-03" db="EMBL/GenBank/DDBJ databases">
        <title>Complete genome of Arcanobacterium canis strain DSM 25104 isolated in 2010 from a canine otitis externa in Germany.</title>
        <authorList>
            <person name="Borowiak M."/>
            <person name="Kreitlow A."/>
            <person name="Malorny B."/>
            <person name="Laemmler C."/>
            <person name="Prenger-Berninghoff E."/>
            <person name="Ploetz M."/>
            <person name="Abdulmawjood A."/>
        </authorList>
    </citation>
    <scope>NUCLEOTIDE SEQUENCE [LARGE SCALE GENOMIC DNA]</scope>
    <source>
        <strain evidence="4 5">DSM 25104</strain>
    </source>
</reference>
<dbReference type="InterPro" id="IPR006500">
    <property type="entry name" value="Helicase_put_C_phage/plasmid"/>
</dbReference>
<keyword evidence="1" id="KW-0547">Nucleotide-binding</keyword>
<keyword evidence="2" id="KW-0067">ATP-binding</keyword>
<organism evidence="4 5">
    <name type="scientific">Arcanobacterium canis</name>
    <dbReference type="NCBI Taxonomy" id="999183"/>
    <lineage>
        <taxon>Bacteria</taxon>
        <taxon>Bacillati</taxon>
        <taxon>Actinomycetota</taxon>
        <taxon>Actinomycetes</taxon>
        <taxon>Actinomycetales</taxon>
        <taxon>Actinomycetaceae</taxon>
        <taxon>Arcanobacterium</taxon>
    </lineage>
</organism>
<dbReference type="Proteomes" id="UP001215216">
    <property type="component" value="Chromosome"/>
</dbReference>
<keyword evidence="5" id="KW-1185">Reference proteome</keyword>
<proteinExistence type="predicted"/>
<dbReference type="RefSeq" id="WP_278013091.1">
    <property type="nucleotide sequence ID" value="NZ_CP121208.1"/>
</dbReference>
<protein>
    <submittedName>
        <fullName evidence="4">Phage/plasmid primase, P4 family</fullName>
    </submittedName>
</protein>
<dbReference type="Pfam" id="PF08706">
    <property type="entry name" value="D5_N"/>
    <property type="match status" value="1"/>
</dbReference>
<dbReference type="PROSITE" id="PS51206">
    <property type="entry name" value="SF3_HELICASE_1"/>
    <property type="match status" value="1"/>
</dbReference>
<evidence type="ECO:0000313" key="4">
    <source>
        <dbReference type="EMBL" id="WFM83696.1"/>
    </source>
</evidence>
<name>A0ABY8G1V4_9ACTO</name>
<sequence>MSDTNDSPRIQGDTGALELIPQNSIDDDAIDSLMCLIDKGAFITPSEFYSLISKTVIRWANAEGLTGRERGRRMDRKAFDLIRNFLVIIKANKGSCVVKSAPENLPPFMLAEFIASEHRVVLVGEETDEVAKMPLMRYHASGRFEGTYREITEREGVRELLSSYTKTANTYLVNEVYAQLRSLAPLVAECTEPHLVPVDNGIYNVETRTLEAFSPDRVYLTKCMTSYNPNAVSPIRTLKDGSPWEFNAWLADLFTGDMERVALVWQTITAALRIHKNYDKAVCFYSSKGEGGKGTLLVLLKELVGAGNWASVPIKKFSDRFGTEPLFGKSAVFTDENSVGTFTETAADLKQYITHEVITIDRKNQRAVQWRPRGVMVQCLNDLPEFADKTDSLWRRFAFLPFDKCFTGARDSSIKDKCMRDPEVLEYVLKVALELPEFDDFIVGAKAVELGEDVKLNNDPVRAWWSESSNRLVSNVLPVEFLFAVYVAWFRQTNPSGRLISYRKFRDRLKVILDGETAPAFRLMDRNENPVSWTQYWSVEPLAKEYGYALGVDWGDMSAGYPRFFENRPRGRGLVRLQPIPTI</sequence>
<feature type="domain" description="SF3 helicase" evidence="3">
    <location>
        <begin position="259"/>
        <end position="415"/>
    </location>
</feature>
<dbReference type="Pfam" id="PF19263">
    <property type="entry name" value="DUF5906"/>
    <property type="match status" value="1"/>
</dbReference>
<dbReference type="SUPFAM" id="SSF52540">
    <property type="entry name" value="P-loop containing nucleoside triphosphate hydrolases"/>
    <property type="match status" value="1"/>
</dbReference>
<accession>A0ABY8G1V4</accession>